<feature type="compositionally biased region" description="Acidic residues" evidence="10">
    <location>
        <begin position="197"/>
        <end position="214"/>
    </location>
</feature>
<dbReference type="Pfam" id="PF09816">
    <property type="entry name" value="EAF"/>
    <property type="match status" value="1"/>
</dbReference>
<accession>A0A915JCV8</accession>
<feature type="compositionally biased region" description="Basic and acidic residues" evidence="10">
    <location>
        <begin position="140"/>
        <end position="154"/>
    </location>
</feature>
<evidence type="ECO:0000256" key="8">
    <source>
        <dbReference type="ARBA" id="ARBA00023242"/>
    </source>
</evidence>
<evidence type="ECO:0000313" key="13">
    <source>
        <dbReference type="WBParaSite" id="nRc.2.0.1.t23635-RA"/>
    </source>
</evidence>
<evidence type="ECO:0000256" key="2">
    <source>
        <dbReference type="ARBA" id="ARBA00007798"/>
    </source>
</evidence>
<keyword evidence="5" id="KW-0805">Transcription regulation</keyword>
<comment type="function">
    <text evidence="9">Promotes transcriptional elongation by Su(Tpl)/ELL. Essential for development.</text>
</comment>
<evidence type="ECO:0000256" key="7">
    <source>
        <dbReference type="ARBA" id="ARBA00023163"/>
    </source>
</evidence>
<feature type="region of interest" description="Disordered" evidence="10">
    <location>
        <begin position="133"/>
        <end position="267"/>
    </location>
</feature>
<name>A0A915JCV8_ROMCU</name>
<evidence type="ECO:0000256" key="3">
    <source>
        <dbReference type="ARBA" id="ARBA00021452"/>
    </source>
</evidence>
<feature type="compositionally biased region" description="Low complexity" evidence="10">
    <location>
        <begin position="180"/>
        <end position="191"/>
    </location>
</feature>
<dbReference type="InterPro" id="IPR019194">
    <property type="entry name" value="Tscrpt_elong_fac_Eaf_N"/>
</dbReference>
<dbReference type="GO" id="GO:0032783">
    <property type="term" value="C:super elongation complex"/>
    <property type="evidence" value="ECO:0007669"/>
    <property type="project" value="InterPro"/>
</dbReference>
<reference evidence="13" key="1">
    <citation type="submission" date="2022-11" db="UniProtKB">
        <authorList>
            <consortium name="WormBaseParasite"/>
        </authorList>
    </citation>
    <scope>IDENTIFICATION</scope>
</reference>
<keyword evidence="7" id="KW-0804">Transcription</keyword>
<dbReference type="PANTHER" id="PTHR15970">
    <property type="entry name" value="ELL-ASSOCIATED FACTOR EAF"/>
    <property type="match status" value="1"/>
</dbReference>
<evidence type="ECO:0000256" key="5">
    <source>
        <dbReference type="ARBA" id="ARBA00023015"/>
    </source>
</evidence>
<dbReference type="GO" id="GO:0006368">
    <property type="term" value="P:transcription elongation by RNA polymerase II"/>
    <property type="evidence" value="ECO:0007669"/>
    <property type="project" value="InterPro"/>
</dbReference>
<feature type="domain" description="Transcription elongation factor Eaf N-terminal" evidence="11">
    <location>
        <begin position="10"/>
        <end position="110"/>
    </location>
</feature>
<comment type="subcellular location">
    <subcellularLocation>
        <location evidence="1">Nucleus</location>
    </subcellularLocation>
</comment>
<comment type="similarity">
    <text evidence="2">Belongs to the EAF family.</text>
</comment>
<dbReference type="AlphaFoldDB" id="A0A915JCV8"/>
<sequence length="267" mass="29711">MAADIPQGLHNLKLGRSFDKKSGESYHTVRYDFKPASLEECKECYVDFGPKSETIISIPKVDNSGEVKDLTLFKGSRKMAQKECLLIYDHETGEFTLEDLSSSIQVKQIRSGEEEKEKNLQYIRNIRSKHNVYHNAATKKTVDHRNHSTIKETTNDLLMSDEEESENSSSSSGEEEAVSNNKTDANNNNDNGKIEVMSDEEASDAGDTSSEEDDIAKSLEAVVATQKISPPNVIVQNLDQSTKASSTPTDYLLHDDLHLSDSSDESE</sequence>
<feature type="compositionally biased region" description="Polar residues" evidence="10">
    <location>
        <begin position="226"/>
        <end position="249"/>
    </location>
</feature>
<evidence type="ECO:0000256" key="1">
    <source>
        <dbReference type="ARBA" id="ARBA00004123"/>
    </source>
</evidence>
<dbReference type="PANTHER" id="PTHR15970:SF2">
    <property type="entry name" value="ELL-ASSOCIATED FACTOR EAF"/>
    <property type="match status" value="1"/>
</dbReference>
<proteinExistence type="inferred from homology"/>
<evidence type="ECO:0000256" key="6">
    <source>
        <dbReference type="ARBA" id="ARBA00023159"/>
    </source>
</evidence>
<keyword evidence="6" id="KW-0010">Activator</keyword>
<feature type="compositionally biased region" description="Basic and acidic residues" evidence="10">
    <location>
        <begin position="252"/>
        <end position="261"/>
    </location>
</feature>
<dbReference type="OMA" id="EECKECY"/>
<dbReference type="InterPro" id="IPR027093">
    <property type="entry name" value="EAF_fam"/>
</dbReference>
<organism evidence="12 13">
    <name type="scientific">Romanomermis culicivorax</name>
    <name type="common">Nematode worm</name>
    <dbReference type="NCBI Taxonomy" id="13658"/>
    <lineage>
        <taxon>Eukaryota</taxon>
        <taxon>Metazoa</taxon>
        <taxon>Ecdysozoa</taxon>
        <taxon>Nematoda</taxon>
        <taxon>Enoplea</taxon>
        <taxon>Dorylaimia</taxon>
        <taxon>Mermithida</taxon>
        <taxon>Mermithoidea</taxon>
        <taxon>Mermithidae</taxon>
        <taxon>Romanomermis</taxon>
    </lineage>
</organism>
<protein>
    <recommendedName>
        <fullName evidence="3">Ell-associated factor Eaf</fullName>
    </recommendedName>
</protein>
<keyword evidence="8" id="KW-0539">Nucleus</keyword>
<evidence type="ECO:0000256" key="4">
    <source>
        <dbReference type="ARBA" id="ARBA00022553"/>
    </source>
</evidence>
<evidence type="ECO:0000259" key="11">
    <source>
        <dbReference type="Pfam" id="PF09816"/>
    </source>
</evidence>
<dbReference type="WBParaSite" id="nRc.2.0.1.t23635-RA">
    <property type="protein sequence ID" value="nRc.2.0.1.t23635-RA"/>
    <property type="gene ID" value="nRc.2.0.1.g23635"/>
</dbReference>
<evidence type="ECO:0000313" key="12">
    <source>
        <dbReference type="Proteomes" id="UP000887565"/>
    </source>
</evidence>
<keyword evidence="12" id="KW-1185">Reference proteome</keyword>
<dbReference type="GO" id="GO:0003711">
    <property type="term" value="F:transcription elongation factor activity"/>
    <property type="evidence" value="ECO:0007669"/>
    <property type="project" value="TreeGrafter"/>
</dbReference>
<keyword evidence="4" id="KW-0597">Phosphoprotein</keyword>
<dbReference type="Proteomes" id="UP000887565">
    <property type="component" value="Unplaced"/>
</dbReference>
<evidence type="ECO:0000256" key="9">
    <source>
        <dbReference type="ARBA" id="ARBA00025617"/>
    </source>
</evidence>
<evidence type="ECO:0000256" key="10">
    <source>
        <dbReference type="SAM" id="MobiDB-lite"/>
    </source>
</evidence>